<dbReference type="EnsemblMetazoa" id="GAUT045099-RA">
    <property type="protein sequence ID" value="GAUT045099-PA"/>
    <property type="gene ID" value="GAUT045099"/>
</dbReference>
<evidence type="ECO:0000259" key="6">
    <source>
        <dbReference type="Pfam" id="PF05916"/>
    </source>
</evidence>
<feature type="domain" description="DNA replication complex GINS protein PSF1 C-terminal" evidence="7">
    <location>
        <begin position="149"/>
        <end position="199"/>
    </location>
</feature>
<dbReference type="Pfam" id="PF24997">
    <property type="entry name" value="PSF1_C"/>
    <property type="match status" value="1"/>
</dbReference>
<dbReference type="InterPro" id="IPR036224">
    <property type="entry name" value="GINS_bundle-like_dom_sf"/>
</dbReference>
<comment type="function">
    <text evidence="5">Required for correct functioning of the GINS complex, a complex that plays an essential role in the initiation of DNA replication, and progression of DNA replication forks. GINS complex seems to bind preferentially to single-stranded DNA.</text>
</comment>
<dbReference type="AlphaFoldDB" id="A0A1A9VRC7"/>
<keyword evidence="9" id="KW-1185">Reference proteome</keyword>
<dbReference type="Proteomes" id="UP000078200">
    <property type="component" value="Unassembled WGS sequence"/>
</dbReference>
<evidence type="ECO:0000256" key="1">
    <source>
        <dbReference type="ARBA" id="ARBA00004123"/>
    </source>
</evidence>
<sequence>MNKSNRIFADKAFELVKELDRSSQIIPPFDDDGVRTVLEEIKAIFEENCTQAVNYSTSGDRTLWPLLNFRHAALQRNKRCLLTYLHQRLLRIKALRWEFGPIIPSDIKSQLCEPEVSYFNSYAKSLAGYMRSIGDGQGLDLTVDLQPPKSLYIEVRCVEDFGKFELDDGEVVHLKKNSQHYLPRSQVEPLIRQGILQHAI</sequence>
<keyword evidence="3 5" id="KW-0235">DNA replication</keyword>
<evidence type="ECO:0000256" key="2">
    <source>
        <dbReference type="ARBA" id="ARBA00006677"/>
    </source>
</evidence>
<protein>
    <recommendedName>
        <fullName evidence="5">DNA replication complex GINS protein PSF1</fullName>
    </recommendedName>
</protein>
<dbReference type="InterPro" id="IPR005339">
    <property type="entry name" value="GINS_Psf1"/>
</dbReference>
<evidence type="ECO:0000259" key="7">
    <source>
        <dbReference type="Pfam" id="PF24997"/>
    </source>
</evidence>
<evidence type="ECO:0000313" key="8">
    <source>
        <dbReference type="EnsemblMetazoa" id="GAUT045099-PA"/>
    </source>
</evidence>
<feature type="domain" description="GINS subunit" evidence="6">
    <location>
        <begin position="42"/>
        <end position="133"/>
    </location>
</feature>
<comment type="subunit">
    <text evidence="5">Component of the GINS complex.</text>
</comment>
<dbReference type="GO" id="GO:1902983">
    <property type="term" value="P:DNA strand elongation involved in mitotic DNA replication"/>
    <property type="evidence" value="ECO:0007669"/>
    <property type="project" value="TreeGrafter"/>
</dbReference>
<dbReference type="InterPro" id="IPR056783">
    <property type="entry name" value="PSF1_C"/>
</dbReference>
<dbReference type="Pfam" id="PF05916">
    <property type="entry name" value="Sld5"/>
    <property type="match status" value="1"/>
</dbReference>
<dbReference type="VEuPathDB" id="VectorBase:GAUT045099"/>
<comment type="subcellular location">
    <subcellularLocation>
        <location evidence="1 5">Nucleus</location>
    </subcellularLocation>
</comment>
<evidence type="ECO:0000256" key="4">
    <source>
        <dbReference type="ARBA" id="ARBA00023242"/>
    </source>
</evidence>
<dbReference type="CDD" id="cd11710">
    <property type="entry name" value="GINS_A_psf1"/>
    <property type="match status" value="1"/>
</dbReference>
<dbReference type="Gene3D" id="1.20.58.1030">
    <property type="match status" value="1"/>
</dbReference>
<evidence type="ECO:0000256" key="3">
    <source>
        <dbReference type="ARBA" id="ARBA00022705"/>
    </source>
</evidence>
<dbReference type="InterPro" id="IPR021151">
    <property type="entry name" value="GINS_A"/>
</dbReference>
<dbReference type="STRING" id="7395.A0A1A9VRC7"/>
<reference evidence="8" key="1">
    <citation type="submission" date="2020-05" db="UniProtKB">
        <authorList>
            <consortium name="EnsemblMetazoa"/>
        </authorList>
    </citation>
    <scope>IDENTIFICATION</scope>
    <source>
        <strain evidence="8">TTRI</strain>
    </source>
</reference>
<accession>A0A1A9VRC7</accession>
<organism evidence="8 9">
    <name type="scientific">Glossina austeni</name>
    <name type="common">Savannah tsetse fly</name>
    <dbReference type="NCBI Taxonomy" id="7395"/>
    <lineage>
        <taxon>Eukaryota</taxon>
        <taxon>Metazoa</taxon>
        <taxon>Ecdysozoa</taxon>
        <taxon>Arthropoda</taxon>
        <taxon>Hexapoda</taxon>
        <taxon>Insecta</taxon>
        <taxon>Pterygota</taxon>
        <taxon>Neoptera</taxon>
        <taxon>Endopterygota</taxon>
        <taxon>Diptera</taxon>
        <taxon>Brachycera</taxon>
        <taxon>Muscomorpha</taxon>
        <taxon>Hippoboscoidea</taxon>
        <taxon>Glossinidae</taxon>
        <taxon>Glossina</taxon>
    </lineage>
</organism>
<evidence type="ECO:0000256" key="5">
    <source>
        <dbReference type="RuleBase" id="RU368085"/>
    </source>
</evidence>
<evidence type="ECO:0000313" key="9">
    <source>
        <dbReference type="Proteomes" id="UP000078200"/>
    </source>
</evidence>
<name>A0A1A9VRC7_GLOAU</name>
<dbReference type="GO" id="GO:0000811">
    <property type="term" value="C:GINS complex"/>
    <property type="evidence" value="ECO:0007669"/>
    <property type="project" value="UniProtKB-UniRule"/>
</dbReference>
<dbReference type="PANTHER" id="PTHR12914">
    <property type="entry name" value="PARTNER OF SLD5"/>
    <property type="match status" value="1"/>
</dbReference>
<dbReference type="CDD" id="cd21696">
    <property type="entry name" value="GINS_B_Psf1"/>
    <property type="match status" value="1"/>
</dbReference>
<dbReference type="PANTHER" id="PTHR12914:SF2">
    <property type="entry name" value="DNA REPLICATION COMPLEX GINS PROTEIN PSF1"/>
    <property type="match status" value="1"/>
</dbReference>
<proteinExistence type="inferred from homology"/>
<dbReference type="SUPFAM" id="SSF158573">
    <property type="entry name" value="GINS helical bundle-like"/>
    <property type="match status" value="1"/>
</dbReference>
<keyword evidence="4 5" id="KW-0539">Nucleus</keyword>
<comment type="similarity">
    <text evidence="2 5">Belongs to the GINS1/PSF1 family.</text>
</comment>